<gene>
    <name evidence="8" type="ORF">D4741_15675</name>
    <name evidence="7" type="ORF">GCM10008027_24480</name>
</gene>
<evidence type="ECO:0000313" key="8">
    <source>
        <dbReference type="EMBL" id="RJF33913.1"/>
    </source>
</evidence>
<dbReference type="GO" id="GO:0016020">
    <property type="term" value="C:membrane"/>
    <property type="evidence" value="ECO:0007669"/>
    <property type="project" value="UniProtKB-SubCell"/>
</dbReference>
<dbReference type="SUPFAM" id="SSF74653">
    <property type="entry name" value="TolA/TonB C-terminal domain"/>
    <property type="match status" value="1"/>
</dbReference>
<feature type="domain" description="TonB C-terminal" evidence="6">
    <location>
        <begin position="54"/>
        <end position="129"/>
    </location>
</feature>
<accession>A0A3A3EHJ0</accession>
<protein>
    <submittedName>
        <fullName evidence="8">TonB family protein</fullName>
    </submittedName>
</protein>
<dbReference type="Proteomes" id="UP000638462">
    <property type="component" value="Unassembled WGS sequence"/>
</dbReference>
<evidence type="ECO:0000256" key="1">
    <source>
        <dbReference type="ARBA" id="ARBA00004167"/>
    </source>
</evidence>
<dbReference type="InterPro" id="IPR037682">
    <property type="entry name" value="TonB_C"/>
</dbReference>
<dbReference type="AlphaFoldDB" id="A0A3A3EHJ0"/>
<evidence type="ECO:0000259" key="6">
    <source>
        <dbReference type="Pfam" id="PF03544"/>
    </source>
</evidence>
<evidence type="ECO:0000256" key="4">
    <source>
        <dbReference type="ARBA" id="ARBA00023136"/>
    </source>
</evidence>
<dbReference type="RefSeq" id="WP_063700813.1">
    <property type="nucleotide sequence ID" value="NZ_BMIT01000008.1"/>
</dbReference>
<dbReference type="EMBL" id="QYSE01000004">
    <property type="protein sequence ID" value="RJF33913.1"/>
    <property type="molecule type" value="Genomic_DNA"/>
</dbReference>
<dbReference type="Gene3D" id="3.30.1150.10">
    <property type="match status" value="1"/>
</dbReference>
<comment type="subcellular location">
    <subcellularLocation>
        <location evidence="1">Membrane</location>
        <topology evidence="1">Single-pass membrane protein</topology>
    </subcellularLocation>
</comment>
<evidence type="ECO:0000256" key="5">
    <source>
        <dbReference type="SAM" id="SignalP"/>
    </source>
</evidence>
<keyword evidence="5" id="KW-0732">Signal</keyword>
<dbReference type="NCBIfam" id="TIGR01352">
    <property type="entry name" value="tonB_Cterm"/>
    <property type="match status" value="1"/>
</dbReference>
<keyword evidence="4" id="KW-0472">Membrane</keyword>
<reference evidence="7" key="1">
    <citation type="journal article" date="2014" name="Int. J. Syst. Evol. Microbiol.">
        <title>Complete genome of a new Firmicutes species belonging to the dominant human colonic microbiota ('Ruminococcus bicirculans') reveals two chromosomes and a selective capacity to utilize plant glucans.</title>
        <authorList>
            <consortium name="NISC Comparative Sequencing Program"/>
            <person name="Wegmann U."/>
            <person name="Louis P."/>
            <person name="Goesmann A."/>
            <person name="Henrissat B."/>
            <person name="Duncan S.H."/>
            <person name="Flint H.J."/>
        </authorList>
    </citation>
    <scope>NUCLEOTIDE SEQUENCE</scope>
    <source>
        <strain evidence="7">CGMCC 1.15394</strain>
    </source>
</reference>
<evidence type="ECO:0000313" key="7">
    <source>
        <dbReference type="EMBL" id="GGE98653.1"/>
    </source>
</evidence>
<proteinExistence type="predicted"/>
<reference evidence="8 9" key="2">
    <citation type="submission" date="2018-09" db="EMBL/GenBank/DDBJ databases">
        <title>Identification of marine bacteria producing industrial enzymes.</title>
        <authorList>
            <person name="Cheng T.H."/>
            <person name="Saidin J."/>
            <person name="Muhd D.D."/>
            <person name="Isa M.N.M."/>
            <person name="Bakar M.F.A."/>
            <person name="Ismail N."/>
        </authorList>
    </citation>
    <scope>NUCLEOTIDE SEQUENCE [LARGE SCALE GENOMIC DNA]</scope>
    <source>
        <strain evidence="8 9">MNAD 1.6</strain>
    </source>
</reference>
<keyword evidence="10" id="KW-1185">Reference proteome</keyword>
<keyword evidence="2" id="KW-0812">Transmembrane</keyword>
<dbReference type="Proteomes" id="UP000265938">
    <property type="component" value="Unassembled WGS sequence"/>
</dbReference>
<sequence length="154" mass="17458">MYKSLFALTLVCTSISSFANPDLSGRNPFVDIQAQVLDTSTGKPTWQRLDHIPYVQYPTGLLNQQGSGCAIVNFAVTPDGVVKNLNIENSAPKRFSKDVRKAARQIVRDWQWPERTDDQTLELTMRFDYCLTFDYDKKSEAIAMCVEHSEQACE</sequence>
<evidence type="ECO:0000256" key="3">
    <source>
        <dbReference type="ARBA" id="ARBA00022989"/>
    </source>
</evidence>
<dbReference type="GO" id="GO:0055085">
    <property type="term" value="P:transmembrane transport"/>
    <property type="evidence" value="ECO:0007669"/>
    <property type="project" value="InterPro"/>
</dbReference>
<keyword evidence="3" id="KW-1133">Transmembrane helix</keyword>
<reference evidence="7" key="4">
    <citation type="submission" date="2020-09" db="EMBL/GenBank/DDBJ databases">
        <authorList>
            <person name="Sun Q."/>
            <person name="Zhou Y."/>
        </authorList>
    </citation>
    <scope>NUCLEOTIDE SEQUENCE</scope>
    <source>
        <strain evidence="7">CGMCC 1.15394</strain>
    </source>
</reference>
<comment type="caution">
    <text evidence="8">The sequence shown here is derived from an EMBL/GenBank/DDBJ whole genome shotgun (WGS) entry which is preliminary data.</text>
</comment>
<dbReference type="EMBL" id="BMIT01000008">
    <property type="protein sequence ID" value="GGE98653.1"/>
    <property type="molecule type" value="Genomic_DNA"/>
</dbReference>
<dbReference type="Pfam" id="PF03544">
    <property type="entry name" value="TonB_C"/>
    <property type="match status" value="1"/>
</dbReference>
<feature type="signal peptide" evidence="5">
    <location>
        <begin position="1"/>
        <end position="19"/>
    </location>
</feature>
<evidence type="ECO:0000313" key="9">
    <source>
        <dbReference type="Proteomes" id="UP000265938"/>
    </source>
</evidence>
<evidence type="ECO:0000256" key="2">
    <source>
        <dbReference type="ARBA" id="ARBA00022692"/>
    </source>
</evidence>
<evidence type="ECO:0000313" key="10">
    <source>
        <dbReference type="Proteomes" id="UP000638462"/>
    </source>
</evidence>
<dbReference type="InterPro" id="IPR006260">
    <property type="entry name" value="TonB/TolA_C"/>
</dbReference>
<feature type="chain" id="PRO_5017441758" evidence="5">
    <location>
        <begin position="20"/>
        <end position="154"/>
    </location>
</feature>
<name>A0A3A3EHJ0_9GAMM</name>
<reference evidence="10" key="3">
    <citation type="journal article" date="2019" name="Int. J. Syst. Evol. Microbiol.">
        <title>The Global Catalogue of Microorganisms (GCM) 10K type strain sequencing project: providing services to taxonomists for standard genome sequencing and annotation.</title>
        <authorList>
            <consortium name="The Broad Institute Genomics Platform"/>
            <consortium name="The Broad Institute Genome Sequencing Center for Infectious Disease"/>
            <person name="Wu L."/>
            <person name="Ma J."/>
        </authorList>
    </citation>
    <scope>NUCLEOTIDE SEQUENCE [LARGE SCALE GENOMIC DNA]</scope>
    <source>
        <strain evidence="10">CGMCC 1.15394</strain>
    </source>
</reference>
<organism evidence="8 9">
    <name type="scientific">Pseudoalteromonas gelatinilytica</name>
    <dbReference type="NCBI Taxonomy" id="1703256"/>
    <lineage>
        <taxon>Bacteria</taxon>
        <taxon>Pseudomonadati</taxon>
        <taxon>Pseudomonadota</taxon>
        <taxon>Gammaproteobacteria</taxon>
        <taxon>Alteromonadales</taxon>
        <taxon>Pseudoalteromonadaceae</taxon>
        <taxon>Pseudoalteromonas</taxon>
    </lineage>
</organism>